<accession>A0A380ZTS2</accession>
<evidence type="ECO:0000313" key="3">
    <source>
        <dbReference type="Proteomes" id="UP000255515"/>
    </source>
</evidence>
<reference evidence="2 3" key="1">
    <citation type="submission" date="2018-06" db="EMBL/GenBank/DDBJ databases">
        <authorList>
            <consortium name="Pathogen Informatics"/>
            <person name="Doyle S."/>
        </authorList>
    </citation>
    <scope>NUCLEOTIDE SEQUENCE [LARGE SCALE GENOMIC DNA]</scope>
    <source>
        <strain evidence="2 3">NCTC11661</strain>
    </source>
</reference>
<feature type="domain" description="HTH LytTR-type" evidence="1">
    <location>
        <begin position="196"/>
        <end position="248"/>
    </location>
</feature>
<dbReference type="EMBL" id="UFTJ01000003">
    <property type="protein sequence ID" value="SUV52374.1"/>
    <property type="molecule type" value="Genomic_DNA"/>
</dbReference>
<name>A0A380ZTS2_9FLAO</name>
<proteinExistence type="predicted"/>
<dbReference type="InterPro" id="IPR011006">
    <property type="entry name" value="CheY-like_superfamily"/>
</dbReference>
<dbReference type="Gene3D" id="3.40.50.2300">
    <property type="match status" value="1"/>
</dbReference>
<dbReference type="SUPFAM" id="SSF52172">
    <property type="entry name" value="CheY-like"/>
    <property type="match status" value="1"/>
</dbReference>
<evidence type="ECO:0000259" key="1">
    <source>
        <dbReference type="Pfam" id="PF04397"/>
    </source>
</evidence>
<dbReference type="RefSeq" id="WP_002664763.1">
    <property type="nucleotide sequence ID" value="NZ_UFTJ01000003.1"/>
</dbReference>
<dbReference type="AlphaFoldDB" id="A0A380ZTS2"/>
<organism evidence="2 3">
    <name type="scientific">Bergeyella zoohelcum</name>
    <dbReference type="NCBI Taxonomy" id="1015"/>
    <lineage>
        <taxon>Bacteria</taxon>
        <taxon>Pseudomonadati</taxon>
        <taxon>Bacteroidota</taxon>
        <taxon>Flavobacteriia</taxon>
        <taxon>Flavobacteriales</taxon>
        <taxon>Weeksellaceae</taxon>
        <taxon>Bergeyella</taxon>
    </lineage>
</organism>
<protein>
    <submittedName>
        <fullName evidence="2">Two-component response regulator DpiA</fullName>
    </submittedName>
</protein>
<dbReference type="InterPro" id="IPR007492">
    <property type="entry name" value="LytTR_DNA-bd_dom"/>
</dbReference>
<gene>
    <name evidence="2" type="ORF">NCTC11661_01513</name>
</gene>
<evidence type="ECO:0000313" key="2">
    <source>
        <dbReference type="EMBL" id="SUV52374.1"/>
    </source>
</evidence>
<dbReference type="Pfam" id="PF04397">
    <property type="entry name" value="LytTR"/>
    <property type="match status" value="1"/>
</dbReference>
<dbReference type="GO" id="GO:0003677">
    <property type="term" value="F:DNA binding"/>
    <property type="evidence" value="ECO:0007669"/>
    <property type="project" value="InterPro"/>
</dbReference>
<dbReference type="Proteomes" id="UP000255515">
    <property type="component" value="Unassembled WGS sequence"/>
</dbReference>
<dbReference type="Gene3D" id="2.40.50.1020">
    <property type="entry name" value="LytTr DNA-binding domain"/>
    <property type="match status" value="1"/>
</dbReference>
<sequence length="251" mass="30307">MKTMIYNYLVIEDDTNVWNNIEMRMKAFPNWQPCGFSEELDKTLMLIKKHLPQLIFMDWSIQGGNAFDILNTIEKIPHYQPYIIFFTGFQSDRPDIPEEVLNRYRFVQKYLVKPIHEKLTNFLAKYIQEAEQMTLNRPMADFAWVEDDTHCKKRIVPQDCMAIINEPTKPRCKRMIFCNSEPIIVRKTWEECISFFENHQIDYFIAHHRKSIVNMRHIKRVQNAHIYLNDRDCIEVSRQQWKELEKLFRPA</sequence>